<keyword evidence="5" id="KW-1185">Reference proteome</keyword>
<dbReference type="PANTHER" id="PTHR11036:SF127">
    <property type="entry name" value="SEMAPHORIN-1A"/>
    <property type="match status" value="1"/>
</dbReference>
<dbReference type="InterPro" id="IPR036352">
    <property type="entry name" value="Semap_dom_sf"/>
</dbReference>
<dbReference type="SUPFAM" id="SSF101912">
    <property type="entry name" value="Sema domain"/>
    <property type="match status" value="1"/>
</dbReference>
<dbReference type="GO" id="GO:0071526">
    <property type="term" value="P:semaphorin-plexin signaling pathway"/>
    <property type="evidence" value="ECO:0007669"/>
    <property type="project" value="TreeGrafter"/>
</dbReference>
<dbReference type="GO" id="GO:0007411">
    <property type="term" value="P:axon guidance"/>
    <property type="evidence" value="ECO:0007669"/>
    <property type="project" value="TreeGrafter"/>
</dbReference>
<comment type="caution">
    <text evidence="1">Lacks conserved residue(s) required for the propagation of feature annotation.</text>
</comment>
<evidence type="ECO:0000256" key="2">
    <source>
        <dbReference type="SAM" id="MobiDB-lite"/>
    </source>
</evidence>
<dbReference type="OrthoDB" id="9988752at2759"/>
<sequence length="649" mass="72369">MNFLTWRLTRLPDDEDVLRFRGNTSHSDHFKLLEKDGNSLLIGARNIVFNISLTDFTEHREERLEWYSPEHDEACHNYVRVLAKKSDGELFVCGTNSYNPKCRSYRKQPELGYVAEGNDVDGKGICPYDPHHNSTVTFVDDQLYAGTVADFAGSDPLIYRHPLRTEQFELKQLNAPSFVGSIDHGDFVYFFFRETAVEYINCGKRVYSRVARVCKNDKGGSYKYRNKWTSFLKSRLNCSIPGEYPFYFDEILDIVSSRRASTAVRMEDVLYAVFTTPVNSIAGSAVCAFRLTDVMDTFEGNFKHQDDMNSNWLPTTHSQVPEPRPGRCVNDSRSLPDVHLNFIRSHPLMDSAVPTLHGQPLLMRTSLHQRFTKIAVDPQVRAADGTLYDVLFIATDDGRVLKAVNVASGAARPTAEPLIVEELAVFPTAATITNLLVSRQPGQPPRLIVVTDDEIRAVPLSRCGAGRVGHCSACVRLQGPVLRLGRGGAAVPAAGRLAGRRGTPAERHRRISPALSQRRGPRAENSLPRGNDEPSEDEDDGNELDREKYEADEGQRVLDIVERTKSFQGAVAKESRYSGRPSGVYTAETLAIAVVSTCERNFHTEPAFLVNNGGKQINLVVNQTKNSNGKNANSAADSKPVQKVRKMYL</sequence>
<feature type="compositionally biased region" description="Low complexity" evidence="2">
    <location>
        <begin position="625"/>
        <end position="639"/>
    </location>
</feature>
<feature type="region of interest" description="Disordered" evidence="2">
    <location>
        <begin position="495"/>
        <end position="555"/>
    </location>
</feature>
<name>A0A6A4WQ92_AMPAM</name>
<evidence type="ECO:0000259" key="3">
    <source>
        <dbReference type="PROSITE" id="PS51004"/>
    </source>
</evidence>
<feature type="compositionally biased region" description="Acidic residues" evidence="2">
    <location>
        <begin position="533"/>
        <end position="542"/>
    </location>
</feature>
<proteinExistence type="predicted"/>
<evidence type="ECO:0000313" key="4">
    <source>
        <dbReference type="EMBL" id="KAF0304248.1"/>
    </source>
</evidence>
<feature type="domain" description="Sema" evidence="3">
    <location>
        <begin position="1"/>
        <end position="460"/>
    </location>
</feature>
<dbReference type="AlphaFoldDB" id="A0A6A4WQ92"/>
<evidence type="ECO:0000256" key="1">
    <source>
        <dbReference type="PROSITE-ProRule" id="PRU00352"/>
    </source>
</evidence>
<dbReference type="Gene3D" id="2.130.10.10">
    <property type="entry name" value="YVTN repeat-like/Quinoprotein amine dehydrogenase"/>
    <property type="match status" value="1"/>
</dbReference>
<dbReference type="Proteomes" id="UP000440578">
    <property type="component" value="Unassembled WGS sequence"/>
</dbReference>
<gene>
    <name evidence="4" type="primary">SEMA-1A_3</name>
    <name evidence="4" type="ORF">FJT64_023886</name>
</gene>
<feature type="compositionally biased region" description="Basic and acidic residues" evidence="2">
    <location>
        <begin position="543"/>
        <end position="555"/>
    </location>
</feature>
<dbReference type="Pfam" id="PF01403">
    <property type="entry name" value="Sema"/>
    <property type="match status" value="1"/>
</dbReference>
<dbReference type="PROSITE" id="PS51004">
    <property type="entry name" value="SEMA"/>
    <property type="match status" value="1"/>
</dbReference>
<dbReference type="GO" id="GO:0045499">
    <property type="term" value="F:chemorepellent activity"/>
    <property type="evidence" value="ECO:0007669"/>
    <property type="project" value="TreeGrafter"/>
</dbReference>
<reference evidence="4 5" key="1">
    <citation type="submission" date="2019-07" db="EMBL/GenBank/DDBJ databases">
        <title>Draft genome assembly of a fouling barnacle, Amphibalanus amphitrite (Darwin, 1854): The first reference genome for Thecostraca.</title>
        <authorList>
            <person name="Kim W."/>
        </authorList>
    </citation>
    <scope>NUCLEOTIDE SEQUENCE [LARGE SCALE GENOMIC DNA]</scope>
    <source>
        <strain evidence="4">SNU_AA5</strain>
        <tissue evidence="4">Soma without cirri and trophi</tissue>
    </source>
</reference>
<dbReference type="SMART" id="SM00630">
    <property type="entry name" value="Sema"/>
    <property type="match status" value="1"/>
</dbReference>
<dbReference type="InterPro" id="IPR015943">
    <property type="entry name" value="WD40/YVTN_repeat-like_dom_sf"/>
</dbReference>
<dbReference type="FunFam" id="2.130.10.10:FF:000346">
    <property type="entry name" value="Sema-1a, isoform D"/>
    <property type="match status" value="1"/>
</dbReference>
<dbReference type="EMBL" id="VIIS01000861">
    <property type="protein sequence ID" value="KAF0304248.1"/>
    <property type="molecule type" value="Genomic_DNA"/>
</dbReference>
<dbReference type="InterPro" id="IPR042068">
    <property type="entry name" value="SEM1A_sema_dom"/>
</dbReference>
<organism evidence="4 5">
    <name type="scientific">Amphibalanus amphitrite</name>
    <name type="common">Striped barnacle</name>
    <name type="synonym">Balanus amphitrite</name>
    <dbReference type="NCBI Taxonomy" id="1232801"/>
    <lineage>
        <taxon>Eukaryota</taxon>
        <taxon>Metazoa</taxon>
        <taxon>Ecdysozoa</taxon>
        <taxon>Arthropoda</taxon>
        <taxon>Crustacea</taxon>
        <taxon>Multicrustacea</taxon>
        <taxon>Cirripedia</taxon>
        <taxon>Thoracica</taxon>
        <taxon>Thoracicalcarea</taxon>
        <taxon>Balanomorpha</taxon>
        <taxon>Balanoidea</taxon>
        <taxon>Balanidae</taxon>
        <taxon>Amphibalaninae</taxon>
        <taxon>Amphibalanus</taxon>
    </lineage>
</organism>
<dbReference type="InterPro" id="IPR027231">
    <property type="entry name" value="Semaphorin"/>
</dbReference>
<dbReference type="InterPro" id="IPR001627">
    <property type="entry name" value="Semap_dom"/>
</dbReference>
<evidence type="ECO:0000313" key="5">
    <source>
        <dbReference type="Proteomes" id="UP000440578"/>
    </source>
</evidence>
<protein>
    <submittedName>
        <fullName evidence="4">Semaphorin-1A</fullName>
    </submittedName>
</protein>
<dbReference type="CDD" id="cd11237">
    <property type="entry name" value="Sema_1A"/>
    <property type="match status" value="1"/>
</dbReference>
<dbReference type="GO" id="GO:0030215">
    <property type="term" value="F:semaphorin receptor binding"/>
    <property type="evidence" value="ECO:0007669"/>
    <property type="project" value="InterPro"/>
</dbReference>
<feature type="region of interest" description="Disordered" evidence="2">
    <location>
        <begin position="625"/>
        <end position="649"/>
    </location>
</feature>
<dbReference type="GO" id="GO:0005886">
    <property type="term" value="C:plasma membrane"/>
    <property type="evidence" value="ECO:0007669"/>
    <property type="project" value="TreeGrafter"/>
</dbReference>
<accession>A0A6A4WQ92</accession>
<dbReference type="PANTHER" id="PTHR11036">
    <property type="entry name" value="SEMAPHORIN"/>
    <property type="match status" value="1"/>
</dbReference>
<dbReference type="GO" id="GO:0030335">
    <property type="term" value="P:positive regulation of cell migration"/>
    <property type="evidence" value="ECO:0007669"/>
    <property type="project" value="TreeGrafter"/>
</dbReference>
<comment type="caution">
    <text evidence="4">The sequence shown here is derived from an EMBL/GenBank/DDBJ whole genome shotgun (WGS) entry which is preliminary data.</text>
</comment>